<protein>
    <recommendedName>
        <fullName evidence="3">Winged helix DNA-binding protein</fullName>
    </recommendedName>
</protein>
<dbReference type="RefSeq" id="WP_167129207.1">
    <property type="nucleotide sequence ID" value="NZ_JAAQQR010000010.1"/>
</dbReference>
<dbReference type="EMBL" id="JAAQQR010000010">
    <property type="protein sequence ID" value="NID06633.1"/>
    <property type="molecule type" value="Genomic_DNA"/>
</dbReference>
<evidence type="ECO:0000313" key="2">
    <source>
        <dbReference type="Proteomes" id="UP001429601"/>
    </source>
</evidence>
<comment type="caution">
    <text evidence="1">The sequence shown here is derived from an EMBL/GenBank/DDBJ whole genome shotgun (WGS) entry which is preliminary data.</text>
</comment>
<dbReference type="Proteomes" id="UP001429601">
    <property type="component" value="Unassembled WGS sequence"/>
</dbReference>
<organism evidence="1 2">
    <name type="scientific">Luteibacter jiangsuensis</name>
    <dbReference type="NCBI Taxonomy" id="637577"/>
    <lineage>
        <taxon>Bacteria</taxon>
        <taxon>Pseudomonadati</taxon>
        <taxon>Pseudomonadota</taxon>
        <taxon>Gammaproteobacteria</taxon>
        <taxon>Lysobacterales</taxon>
        <taxon>Rhodanobacteraceae</taxon>
        <taxon>Luteibacter</taxon>
    </lineage>
</organism>
<proteinExistence type="predicted"/>
<keyword evidence="2" id="KW-1185">Reference proteome</keyword>
<gene>
    <name evidence="1" type="ORF">HBF26_17190</name>
</gene>
<evidence type="ECO:0008006" key="3">
    <source>
        <dbReference type="Google" id="ProtNLM"/>
    </source>
</evidence>
<reference evidence="1 2" key="1">
    <citation type="journal article" date="2011" name="Curr. Microbiol.">
        <title>Luteibacter jiangsuensis sp. nov.: a methamidophos-degrading bacterium isolated from a methamidophos-manufacturing factory.</title>
        <authorList>
            <person name="Wang L."/>
            <person name="Wang G.L."/>
            <person name="Li S.P."/>
            <person name="Jiang J.D."/>
        </authorList>
    </citation>
    <scope>NUCLEOTIDE SEQUENCE [LARGE SCALE GENOMIC DNA]</scope>
    <source>
        <strain evidence="1 2">CGMCC 1.10133</strain>
    </source>
</reference>
<name>A0ABX0Q8C6_9GAMM</name>
<evidence type="ECO:0000313" key="1">
    <source>
        <dbReference type="EMBL" id="NID06633.1"/>
    </source>
</evidence>
<sequence length="132" mass="14470">MKRIDLESAKKMATEAAKTSSSWAYQHNYASGMRTISVRAPTPHTLHLTSLHSWDFAKIAGCSGVAALSRLRKLVAAGFLTEERRYSTACRFRLSDDAATQIGQEIIAELQAEGVPFEDDWRAGTASQKVPA</sequence>
<accession>A0ABX0Q8C6</accession>